<dbReference type="GO" id="GO:0005886">
    <property type="term" value="C:plasma membrane"/>
    <property type="evidence" value="ECO:0007669"/>
    <property type="project" value="InterPro"/>
</dbReference>
<dbReference type="GO" id="GO:0031505">
    <property type="term" value="P:fungal-type cell wall organization"/>
    <property type="evidence" value="ECO:0007669"/>
    <property type="project" value="TreeGrafter"/>
</dbReference>
<evidence type="ECO:0000313" key="4">
    <source>
        <dbReference type="Proteomes" id="UP000193218"/>
    </source>
</evidence>
<evidence type="ECO:0000256" key="2">
    <source>
        <dbReference type="SAM" id="Phobius"/>
    </source>
</evidence>
<dbReference type="InParanoid" id="A0A1Y1U7J5"/>
<comment type="caution">
    <text evidence="3">The sequence shown here is derived from an EMBL/GenBank/DDBJ whole genome shotgun (WGS) entry which is preliminary data.</text>
</comment>
<name>A0A1Y1U7J5_9TREE</name>
<dbReference type="GO" id="GO:0009986">
    <property type="term" value="C:cell surface"/>
    <property type="evidence" value="ECO:0007669"/>
    <property type="project" value="TreeGrafter"/>
</dbReference>
<dbReference type="Proteomes" id="UP000193218">
    <property type="component" value="Unassembled WGS sequence"/>
</dbReference>
<gene>
    <name evidence="3" type="ORF">BD324DRAFT_585049</name>
</gene>
<evidence type="ECO:0000256" key="1">
    <source>
        <dbReference type="SAM" id="MobiDB-lite"/>
    </source>
</evidence>
<feature type="transmembrane region" description="Helical" evidence="2">
    <location>
        <begin position="89"/>
        <end position="110"/>
    </location>
</feature>
<dbReference type="OrthoDB" id="3366093at2759"/>
<evidence type="ECO:0000313" key="3">
    <source>
        <dbReference type="EMBL" id="ORX33496.1"/>
    </source>
</evidence>
<accession>A0A1Y1U7J5</accession>
<sequence length="309" mass="33451">MVYQPASWDGRETSLLTQYLAYIPSADFDTLDAYMKNRNSALFNQDGIPGQLAAQINTAYPLAATVDGPGGSKDSTSSDGGDNGKTRKIIIGVCVGIGGMLWIGLVFWIYKRVKRSNETSVHRRLSEHMSMFGDFRRSEYAGRRVSRAPSLSPSEIDGRPSSFYASPLENDRSMRQVQGDPFADGMATGVSGYSAYTGATGTTGGGDTPTNYGPSVFGNSWFAQPGGRKDMPHPPVPGMTGGGRRSPPTMRQSQNPFEDIVTRSFLTTSGSMEGINRRAPGVSKGMISQPILQQHSLEWDEQEHRGFAA</sequence>
<dbReference type="GO" id="GO:0001402">
    <property type="term" value="P:signal transduction involved in filamentous growth"/>
    <property type="evidence" value="ECO:0007669"/>
    <property type="project" value="TreeGrafter"/>
</dbReference>
<organism evidence="3 4">
    <name type="scientific">Kockovaella imperatae</name>
    <dbReference type="NCBI Taxonomy" id="4999"/>
    <lineage>
        <taxon>Eukaryota</taxon>
        <taxon>Fungi</taxon>
        <taxon>Dikarya</taxon>
        <taxon>Basidiomycota</taxon>
        <taxon>Agaricomycotina</taxon>
        <taxon>Tremellomycetes</taxon>
        <taxon>Tremellales</taxon>
        <taxon>Cuniculitremaceae</taxon>
        <taxon>Kockovaella</taxon>
    </lineage>
</organism>
<keyword evidence="2" id="KW-1133">Transmembrane helix</keyword>
<protein>
    <submittedName>
        <fullName evidence="3">Uncharacterized protein</fullName>
    </submittedName>
</protein>
<dbReference type="EMBL" id="NBSH01000020">
    <property type="protein sequence ID" value="ORX33496.1"/>
    <property type="molecule type" value="Genomic_DNA"/>
</dbReference>
<dbReference type="RefSeq" id="XP_021867823.1">
    <property type="nucleotide sequence ID" value="XM_022013719.1"/>
</dbReference>
<reference evidence="3 4" key="1">
    <citation type="submission" date="2017-03" db="EMBL/GenBank/DDBJ databases">
        <title>Widespread Adenine N6-methylation of Active Genes in Fungi.</title>
        <authorList>
            <consortium name="DOE Joint Genome Institute"/>
            <person name="Mondo S.J."/>
            <person name="Dannebaum R.O."/>
            <person name="Kuo R.C."/>
            <person name="Louie K.B."/>
            <person name="Bewick A.J."/>
            <person name="Labutti K."/>
            <person name="Haridas S."/>
            <person name="Kuo A."/>
            <person name="Salamov A."/>
            <person name="Ahrendt S.R."/>
            <person name="Lau R."/>
            <person name="Bowen B.P."/>
            <person name="Lipzen A."/>
            <person name="Sullivan W."/>
            <person name="Andreopoulos W.B."/>
            <person name="Clum A."/>
            <person name="Lindquist E."/>
            <person name="Daum C."/>
            <person name="Northen T.R."/>
            <person name="Ramamoorthy G."/>
            <person name="Schmitz R.J."/>
            <person name="Gryganskyi A."/>
            <person name="Culley D."/>
            <person name="Magnuson J."/>
            <person name="James T.Y."/>
            <person name="O'Malley M.A."/>
            <person name="Stajich J.E."/>
            <person name="Spatafora J.W."/>
            <person name="Visel A."/>
            <person name="Grigoriev I.V."/>
        </authorList>
    </citation>
    <scope>NUCLEOTIDE SEQUENCE [LARGE SCALE GENOMIC DNA]</scope>
    <source>
        <strain evidence="3 4">NRRL Y-17943</strain>
    </source>
</reference>
<dbReference type="PANTHER" id="PTHR35778">
    <property type="entry name" value="SIGNALING MUCIN HKR1-RELATED"/>
    <property type="match status" value="1"/>
</dbReference>
<dbReference type="AlphaFoldDB" id="A0A1Y1U7J5"/>
<dbReference type="InterPro" id="IPR039295">
    <property type="entry name" value="MSB2"/>
</dbReference>
<keyword evidence="2" id="KW-0472">Membrane</keyword>
<keyword evidence="2" id="KW-0812">Transmembrane</keyword>
<dbReference type="STRING" id="4999.A0A1Y1U7J5"/>
<dbReference type="GO" id="GO:0007232">
    <property type="term" value="P:osmosensory signaling pathway via Sho1 osmosensor"/>
    <property type="evidence" value="ECO:0007669"/>
    <property type="project" value="InterPro"/>
</dbReference>
<feature type="region of interest" description="Disordered" evidence="1">
    <location>
        <begin position="146"/>
        <end position="167"/>
    </location>
</feature>
<dbReference type="GO" id="GO:0005576">
    <property type="term" value="C:extracellular region"/>
    <property type="evidence" value="ECO:0007669"/>
    <property type="project" value="TreeGrafter"/>
</dbReference>
<dbReference type="GO" id="GO:0005034">
    <property type="term" value="F:osmosensor activity"/>
    <property type="evidence" value="ECO:0007669"/>
    <property type="project" value="InterPro"/>
</dbReference>
<dbReference type="GeneID" id="33555527"/>
<dbReference type="GO" id="GO:0030427">
    <property type="term" value="C:site of polarized growth"/>
    <property type="evidence" value="ECO:0007669"/>
    <property type="project" value="TreeGrafter"/>
</dbReference>
<keyword evidence="4" id="KW-1185">Reference proteome</keyword>
<dbReference type="GO" id="GO:0006972">
    <property type="term" value="P:hyperosmotic response"/>
    <property type="evidence" value="ECO:0007669"/>
    <property type="project" value="TreeGrafter"/>
</dbReference>
<dbReference type="PANTHER" id="PTHR35778:SF1">
    <property type="entry name" value="SIGNALING MUCIN HKR1-RELATED"/>
    <property type="match status" value="1"/>
</dbReference>
<dbReference type="GO" id="GO:0030010">
    <property type="term" value="P:establishment of cell polarity"/>
    <property type="evidence" value="ECO:0007669"/>
    <property type="project" value="TreeGrafter"/>
</dbReference>
<proteinExistence type="predicted"/>